<evidence type="ECO:0000256" key="7">
    <source>
        <dbReference type="ARBA" id="ARBA00023136"/>
    </source>
</evidence>
<dbReference type="InterPro" id="IPR001507">
    <property type="entry name" value="ZP_dom"/>
</dbReference>
<feature type="domain" description="ZP" evidence="10">
    <location>
        <begin position="27"/>
        <end position="272"/>
    </location>
</feature>
<keyword evidence="2" id="KW-0193">Cuticle</keyword>
<reference evidence="12" key="1">
    <citation type="submission" date="2025-08" db="UniProtKB">
        <authorList>
            <consortium name="RefSeq"/>
        </authorList>
    </citation>
    <scope>IDENTIFICATION</scope>
</reference>
<keyword evidence="4 8" id="KW-0812">Transmembrane</keyword>
<dbReference type="GeneID" id="106813438"/>
<evidence type="ECO:0000256" key="4">
    <source>
        <dbReference type="ARBA" id="ARBA00022692"/>
    </source>
</evidence>
<feature type="transmembrane region" description="Helical" evidence="8">
    <location>
        <begin position="341"/>
        <end position="366"/>
    </location>
</feature>
<gene>
    <name evidence="12" type="primary">LOC106813438</name>
</gene>
<keyword evidence="3" id="KW-1003">Cell membrane</keyword>
<name>A0ABM1ELI4_PRICU</name>
<dbReference type="Proteomes" id="UP000695022">
    <property type="component" value="Unplaced"/>
</dbReference>
<evidence type="ECO:0000313" key="12">
    <source>
        <dbReference type="RefSeq" id="XP_014673055.1"/>
    </source>
</evidence>
<comment type="subcellular location">
    <subcellularLocation>
        <location evidence="1">Cell membrane</location>
        <topology evidence="1">Single-pass type I membrane protein</topology>
    </subcellularLocation>
</comment>
<keyword evidence="7 8" id="KW-0472">Membrane</keyword>
<dbReference type="PANTHER" id="PTHR22907">
    <property type="entry name" value="GH04558P"/>
    <property type="match status" value="1"/>
</dbReference>
<feature type="chain" id="PRO_5045232836" evidence="9">
    <location>
        <begin position="18"/>
        <end position="386"/>
    </location>
</feature>
<evidence type="ECO:0000256" key="3">
    <source>
        <dbReference type="ARBA" id="ARBA00022475"/>
    </source>
</evidence>
<keyword evidence="5 9" id="KW-0732">Signal</keyword>
<evidence type="ECO:0000256" key="8">
    <source>
        <dbReference type="SAM" id="Phobius"/>
    </source>
</evidence>
<dbReference type="InterPro" id="IPR056953">
    <property type="entry name" value="CUT_N"/>
</dbReference>
<protein>
    <submittedName>
        <fullName evidence="12">Cuticlin-1-like</fullName>
    </submittedName>
</protein>
<dbReference type="InterPro" id="IPR051962">
    <property type="entry name" value="Cuticlin"/>
</dbReference>
<evidence type="ECO:0000256" key="6">
    <source>
        <dbReference type="ARBA" id="ARBA00022989"/>
    </source>
</evidence>
<evidence type="ECO:0000256" key="5">
    <source>
        <dbReference type="ARBA" id="ARBA00022729"/>
    </source>
</evidence>
<keyword evidence="6 8" id="KW-1133">Transmembrane helix</keyword>
<evidence type="ECO:0000256" key="2">
    <source>
        <dbReference type="ARBA" id="ARBA00022460"/>
    </source>
</evidence>
<evidence type="ECO:0000313" key="11">
    <source>
        <dbReference type="Proteomes" id="UP000695022"/>
    </source>
</evidence>
<dbReference type="Pfam" id="PF25057">
    <property type="entry name" value="CUT_N"/>
    <property type="match status" value="1"/>
</dbReference>
<evidence type="ECO:0000256" key="9">
    <source>
        <dbReference type="SAM" id="SignalP"/>
    </source>
</evidence>
<dbReference type="RefSeq" id="XP_014673055.1">
    <property type="nucleotide sequence ID" value="XM_014817569.1"/>
</dbReference>
<evidence type="ECO:0000256" key="1">
    <source>
        <dbReference type="ARBA" id="ARBA00004251"/>
    </source>
</evidence>
<organism evidence="11 12">
    <name type="scientific">Priapulus caudatus</name>
    <name type="common">Priapulid worm</name>
    <dbReference type="NCBI Taxonomy" id="37621"/>
    <lineage>
        <taxon>Eukaryota</taxon>
        <taxon>Metazoa</taxon>
        <taxon>Ecdysozoa</taxon>
        <taxon>Scalidophora</taxon>
        <taxon>Priapulida</taxon>
        <taxon>Priapulimorpha</taxon>
        <taxon>Priapulimorphida</taxon>
        <taxon>Priapulidae</taxon>
        <taxon>Priapulus</taxon>
    </lineage>
</organism>
<feature type="signal peptide" evidence="9">
    <location>
        <begin position="1"/>
        <end position="17"/>
    </location>
</feature>
<dbReference type="Pfam" id="PF25301">
    <property type="entry name" value="CUT_C"/>
    <property type="match status" value="1"/>
</dbReference>
<dbReference type="PROSITE" id="PS51034">
    <property type="entry name" value="ZP_2"/>
    <property type="match status" value="1"/>
</dbReference>
<proteinExistence type="predicted"/>
<evidence type="ECO:0000259" key="10">
    <source>
        <dbReference type="PROSITE" id="PS51034"/>
    </source>
</evidence>
<keyword evidence="11" id="KW-1185">Reference proteome</keyword>
<accession>A0ABM1ELI4</accession>
<dbReference type="InterPro" id="IPR057475">
    <property type="entry name" value="CUT_C"/>
</dbReference>
<sequence>MLRYTLVVLLLAVGAWCQDLVEKPQVVCNADDITVTAEFREPFVGRVYPKGLSKFSNCSLNGSGDRSVSFTVSLFGCATIRNQESDANNNLEYHNVIVFQRHPMLVTGQDLAYRVHCNYALGEKTVSSDVTVEMVQTTLLPSAAPEMPSCELIILMGGPDGRLVDGAVSLGTELTFMITMGPSEVYGSVISNCIARDGMGMGEQMLIDADGCAVDEQIFGNLIYDPANKRTYSPFNAHKFPTSGQVYYQCDVRLCIIGRCEIPECATVLGPRRRKRQAIGQEETEEEPRLIVRDVVIIMDFDDEQVGSAGNNELPLARLPIKTASVPAAEQMENKICMNTVAFALAIALFAGIFLLSLVISAFLCARTRSRKGSELSSTFDNPSYQ</sequence>
<dbReference type="PANTHER" id="PTHR22907:SF54">
    <property type="entry name" value="GH04558P"/>
    <property type="match status" value="1"/>
</dbReference>
<dbReference type="SMART" id="SM00241">
    <property type="entry name" value="ZP"/>
    <property type="match status" value="1"/>
</dbReference>